<dbReference type="Proteomes" id="UP001385951">
    <property type="component" value="Unassembled WGS sequence"/>
</dbReference>
<dbReference type="AlphaFoldDB" id="A0AAW0GI00"/>
<evidence type="ECO:0000313" key="2">
    <source>
        <dbReference type="Proteomes" id="UP001385951"/>
    </source>
</evidence>
<sequence>MIPEYQVLFWKPADCTRSPSKLRVKKALELLDPNASDDHPEQRVKDLLRTLLRRAIEEHGYASRDVFSAIFCPREMDIKIQNALAELSKDLLKVMRVSGVISSTPAFNSPSQELIAISPIQPVYLELSDTFAVEFKSVAIRREIIKRLAAAGQEKIRKVFDVHRGTMTSTVLSGWVVKCMAHNISRGIPSRFELFGGLVPMCTEDGTPETAACFCTTDPSRRPPQFTLRKREYASVRFKNHKQRSVSASPWPQIIRYSTSLLRLR</sequence>
<accession>A0AAW0GI00</accession>
<protein>
    <submittedName>
        <fullName evidence="1">Uncharacterized protein</fullName>
    </submittedName>
</protein>
<gene>
    <name evidence="1" type="ORF">QCA50_003942</name>
</gene>
<keyword evidence="2" id="KW-1185">Reference proteome</keyword>
<evidence type="ECO:0000313" key="1">
    <source>
        <dbReference type="EMBL" id="KAK7692317.1"/>
    </source>
</evidence>
<name>A0AAW0GI00_9APHY</name>
<proteinExistence type="predicted"/>
<organism evidence="1 2">
    <name type="scientific">Cerrena zonata</name>
    <dbReference type="NCBI Taxonomy" id="2478898"/>
    <lineage>
        <taxon>Eukaryota</taxon>
        <taxon>Fungi</taxon>
        <taxon>Dikarya</taxon>
        <taxon>Basidiomycota</taxon>
        <taxon>Agaricomycotina</taxon>
        <taxon>Agaricomycetes</taxon>
        <taxon>Polyporales</taxon>
        <taxon>Cerrenaceae</taxon>
        <taxon>Cerrena</taxon>
    </lineage>
</organism>
<reference evidence="1 2" key="1">
    <citation type="submission" date="2022-09" db="EMBL/GenBank/DDBJ databases">
        <authorList>
            <person name="Palmer J.M."/>
        </authorList>
    </citation>
    <scope>NUCLEOTIDE SEQUENCE [LARGE SCALE GENOMIC DNA]</scope>
    <source>
        <strain evidence="1 2">DSM 7382</strain>
    </source>
</reference>
<dbReference type="EMBL" id="JASBNA010000004">
    <property type="protein sequence ID" value="KAK7692317.1"/>
    <property type="molecule type" value="Genomic_DNA"/>
</dbReference>
<comment type="caution">
    <text evidence="1">The sequence shown here is derived from an EMBL/GenBank/DDBJ whole genome shotgun (WGS) entry which is preliminary data.</text>
</comment>